<protein>
    <submittedName>
        <fullName evidence="2">Methyltransferase domain-containing protein</fullName>
    </submittedName>
</protein>
<dbReference type="Proteomes" id="UP000198707">
    <property type="component" value="Unassembled WGS sequence"/>
</dbReference>
<dbReference type="AlphaFoldDB" id="A0A1H6R3N7"/>
<dbReference type="SUPFAM" id="SSF53335">
    <property type="entry name" value="S-adenosyl-L-methionine-dependent methyltransferases"/>
    <property type="match status" value="1"/>
</dbReference>
<dbReference type="STRING" id="1144548.SAMN05443287_10123"/>
<dbReference type="Gene3D" id="3.40.50.150">
    <property type="entry name" value="Vaccinia Virus protein VP39"/>
    <property type="match status" value="1"/>
</dbReference>
<keyword evidence="2" id="KW-0808">Transferase</keyword>
<dbReference type="GO" id="GO:0032259">
    <property type="term" value="P:methylation"/>
    <property type="evidence" value="ECO:0007669"/>
    <property type="project" value="UniProtKB-KW"/>
</dbReference>
<keyword evidence="2" id="KW-0489">Methyltransferase</keyword>
<dbReference type="GO" id="GO:0008168">
    <property type="term" value="F:methyltransferase activity"/>
    <property type="evidence" value="ECO:0007669"/>
    <property type="project" value="UniProtKB-KW"/>
</dbReference>
<dbReference type="RefSeq" id="WP_092373342.1">
    <property type="nucleotide sequence ID" value="NZ_BOPI01000014.1"/>
</dbReference>
<accession>A0A1H6R3N7</accession>
<reference evidence="3" key="1">
    <citation type="submission" date="2016-10" db="EMBL/GenBank/DDBJ databases">
        <authorList>
            <person name="Varghese N."/>
            <person name="Submissions S."/>
        </authorList>
    </citation>
    <scope>NUCLEOTIDE SEQUENCE [LARGE SCALE GENOMIC DNA]</scope>
    <source>
        <strain evidence="3">CGMCC 4.7038</strain>
    </source>
</reference>
<evidence type="ECO:0000313" key="2">
    <source>
        <dbReference type="EMBL" id="SEI50373.1"/>
    </source>
</evidence>
<dbReference type="EMBL" id="FNYV01000001">
    <property type="protein sequence ID" value="SEI50373.1"/>
    <property type="molecule type" value="Genomic_DNA"/>
</dbReference>
<sequence>MTGPANTAKEQPYLPPMGRSWLLPLYDPLSRLAGVTRVHDQLLDRADLRPGQQVLEIGCGTGNLLLALARRRRDVQMIGIDPDPGALRKARRKAARAKVPIRFDRAYAGELPFPDGGIDRILSSFMLHHLDDREMARTAAEIRRVLRPNGQLHVVDTGGAAHEHGLSARLARHHPRLASDLVDRVLTALHDAGLTDIAEAGRGRGRLGSHVFYRARGCPPR</sequence>
<gene>
    <name evidence="2" type="ORF">SAMN05443287_10123</name>
</gene>
<dbReference type="InterPro" id="IPR050508">
    <property type="entry name" value="Methyltransf_Superfamily"/>
</dbReference>
<dbReference type="OrthoDB" id="9808140at2"/>
<proteinExistence type="predicted"/>
<dbReference type="InterPro" id="IPR041698">
    <property type="entry name" value="Methyltransf_25"/>
</dbReference>
<name>A0A1H6R3N7_9ACTN</name>
<feature type="domain" description="Methyltransferase" evidence="1">
    <location>
        <begin position="54"/>
        <end position="150"/>
    </location>
</feature>
<evidence type="ECO:0000259" key="1">
    <source>
        <dbReference type="Pfam" id="PF13649"/>
    </source>
</evidence>
<dbReference type="PANTHER" id="PTHR42912">
    <property type="entry name" value="METHYLTRANSFERASE"/>
    <property type="match status" value="1"/>
</dbReference>
<dbReference type="PANTHER" id="PTHR42912:SF93">
    <property type="entry name" value="N6-ADENOSINE-METHYLTRANSFERASE TMT1A"/>
    <property type="match status" value="1"/>
</dbReference>
<organism evidence="2 3">
    <name type="scientific">Micromonospora phaseoli</name>
    <dbReference type="NCBI Taxonomy" id="1144548"/>
    <lineage>
        <taxon>Bacteria</taxon>
        <taxon>Bacillati</taxon>
        <taxon>Actinomycetota</taxon>
        <taxon>Actinomycetes</taxon>
        <taxon>Micromonosporales</taxon>
        <taxon>Micromonosporaceae</taxon>
        <taxon>Micromonospora</taxon>
    </lineage>
</organism>
<keyword evidence="3" id="KW-1185">Reference proteome</keyword>
<dbReference type="InterPro" id="IPR029063">
    <property type="entry name" value="SAM-dependent_MTases_sf"/>
</dbReference>
<dbReference type="Pfam" id="PF13649">
    <property type="entry name" value="Methyltransf_25"/>
    <property type="match status" value="1"/>
</dbReference>
<evidence type="ECO:0000313" key="3">
    <source>
        <dbReference type="Proteomes" id="UP000198707"/>
    </source>
</evidence>
<dbReference type="CDD" id="cd02440">
    <property type="entry name" value="AdoMet_MTases"/>
    <property type="match status" value="1"/>
</dbReference>